<evidence type="ECO:0000256" key="1">
    <source>
        <dbReference type="SAM" id="SignalP"/>
    </source>
</evidence>
<name>A0AAV2R704_MEGNR</name>
<dbReference type="Gene3D" id="2.60.20.10">
    <property type="entry name" value="Crystallins"/>
    <property type="match status" value="1"/>
</dbReference>
<evidence type="ECO:0000313" key="2">
    <source>
        <dbReference type="EMBL" id="CAL4116015.1"/>
    </source>
</evidence>
<sequence length="265" mass="29861">MHILPIIALQILCMANMSFAQSCPEMNALPPRTDDDHSMCAILYEGYKCDGAYHHAYNGEDASTLGNWDDKAGSIVVREGCTIHAYWEDKFGGAEKDFKEGYTNLDHEDWAHDISSYKCNCVFPPLDCTPGDMWKEIAYCTNHLAIEADCEYPESHGFSSSVSNSVSHSIELGLGLELEYLFVTTEGAGSGHFSSGYNWTNSHYLFTTTMTEMVKGHYPVPAHKTINVLQIQENVQTTRSIHRYLLLVKVTLRIGNVTNYFRKKY</sequence>
<accession>A0AAV2R704</accession>
<dbReference type="Proteomes" id="UP001497623">
    <property type="component" value="Unassembled WGS sequence"/>
</dbReference>
<feature type="signal peptide" evidence="1">
    <location>
        <begin position="1"/>
        <end position="20"/>
    </location>
</feature>
<organism evidence="2 3">
    <name type="scientific">Meganyctiphanes norvegica</name>
    <name type="common">Northern krill</name>
    <name type="synonym">Thysanopoda norvegica</name>
    <dbReference type="NCBI Taxonomy" id="48144"/>
    <lineage>
        <taxon>Eukaryota</taxon>
        <taxon>Metazoa</taxon>
        <taxon>Ecdysozoa</taxon>
        <taxon>Arthropoda</taxon>
        <taxon>Crustacea</taxon>
        <taxon>Multicrustacea</taxon>
        <taxon>Malacostraca</taxon>
        <taxon>Eumalacostraca</taxon>
        <taxon>Eucarida</taxon>
        <taxon>Euphausiacea</taxon>
        <taxon>Euphausiidae</taxon>
        <taxon>Meganyctiphanes</taxon>
    </lineage>
</organism>
<feature type="chain" id="PRO_5043371239" evidence="1">
    <location>
        <begin position="21"/>
        <end position="265"/>
    </location>
</feature>
<protein>
    <submittedName>
        <fullName evidence="2">Uncharacterized protein</fullName>
    </submittedName>
</protein>
<evidence type="ECO:0000313" key="3">
    <source>
        <dbReference type="Proteomes" id="UP001497623"/>
    </source>
</evidence>
<keyword evidence="1" id="KW-0732">Signal</keyword>
<dbReference type="EMBL" id="CAXKWB010016385">
    <property type="protein sequence ID" value="CAL4116015.1"/>
    <property type="molecule type" value="Genomic_DNA"/>
</dbReference>
<comment type="caution">
    <text evidence="2">The sequence shown here is derived from an EMBL/GenBank/DDBJ whole genome shotgun (WGS) entry which is preliminary data.</text>
</comment>
<reference evidence="2 3" key="1">
    <citation type="submission" date="2024-05" db="EMBL/GenBank/DDBJ databases">
        <authorList>
            <person name="Wallberg A."/>
        </authorList>
    </citation>
    <scope>NUCLEOTIDE SEQUENCE [LARGE SCALE GENOMIC DNA]</scope>
</reference>
<proteinExistence type="predicted"/>
<dbReference type="AlphaFoldDB" id="A0AAV2R704"/>
<keyword evidence="3" id="KW-1185">Reference proteome</keyword>
<gene>
    <name evidence="2" type="ORF">MNOR_LOCUS20873</name>
</gene>